<dbReference type="InterPro" id="IPR051703">
    <property type="entry name" value="NF-kappa-B_Signaling_Reg"/>
</dbReference>
<keyword evidence="3" id="KW-0540">Nuclease</keyword>
<feature type="domain" description="YqaJ viral recombinase" evidence="2">
    <location>
        <begin position="14"/>
        <end position="147"/>
    </location>
</feature>
<keyword evidence="3" id="KW-0255">Endonuclease</keyword>
<dbReference type="NCBIfam" id="TIGR03033">
    <property type="entry name" value="phage_rel_nuc"/>
    <property type="match status" value="1"/>
</dbReference>
<dbReference type="PANTHER" id="PTHR46609">
    <property type="entry name" value="EXONUCLEASE, PHAGE-TYPE/RECB, C-TERMINAL DOMAIN-CONTAINING PROTEIN"/>
    <property type="match status" value="1"/>
</dbReference>
<accession>A0A0E2H1P0</accession>
<protein>
    <submittedName>
        <fullName evidence="3">Phage endonuclease</fullName>
    </submittedName>
</protein>
<dbReference type="PANTHER" id="PTHR46609:SF6">
    <property type="entry name" value="EXONUCLEASE, PHAGE-TYPE_RECB, C-TERMINAL DOMAIN-CONTAINING PROTEIN-RELATED"/>
    <property type="match status" value="1"/>
</dbReference>
<evidence type="ECO:0000313" key="3">
    <source>
        <dbReference type="EMBL" id="ENZ05178.1"/>
    </source>
</evidence>
<dbReference type="InterPro" id="IPR017482">
    <property type="entry name" value="Lambda-type_endonuclease"/>
</dbReference>
<dbReference type="Gene3D" id="3.90.320.10">
    <property type="match status" value="1"/>
</dbReference>
<dbReference type="Proteomes" id="UP000013085">
    <property type="component" value="Unassembled WGS sequence"/>
</dbReference>
<dbReference type="RefSeq" id="WP_002595145.1">
    <property type="nucleotide sequence ID" value="NZ_KB851004.1"/>
</dbReference>
<dbReference type="AlphaFoldDB" id="A0A0E2H1P0"/>
<name>A0A0E2H1P0_9FIRM</name>
<dbReference type="PATRIC" id="fig|999408.3.peg.6169"/>
<reference evidence="3 4" key="1">
    <citation type="submission" date="2013-01" db="EMBL/GenBank/DDBJ databases">
        <title>The Genome Sequence of Clostridium clostridioforme 90A8.</title>
        <authorList>
            <consortium name="The Broad Institute Genome Sequencing Platform"/>
            <person name="Earl A."/>
            <person name="Ward D."/>
            <person name="Feldgarden M."/>
            <person name="Gevers D."/>
            <person name="Courvalin P."/>
            <person name="Lambert T."/>
            <person name="Walker B."/>
            <person name="Young S.K."/>
            <person name="Zeng Q."/>
            <person name="Gargeya S."/>
            <person name="Fitzgerald M."/>
            <person name="Haas B."/>
            <person name="Abouelleil A."/>
            <person name="Alvarado L."/>
            <person name="Arachchi H.M."/>
            <person name="Berlin A.M."/>
            <person name="Chapman S.B."/>
            <person name="Dewar J."/>
            <person name="Goldberg J."/>
            <person name="Griggs A."/>
            <person name="Gujja S."/>
            <person name="Hansen M."/>
            <person name="Howarth C."/>
            <person name="Imamovic A."/>
            <person name="Larimer J."/>
            <person name="McCowan C."/>
            <person name="Murphy C."/>
            <person name="Neiman D."/>
            <person name="Pearson M."/>
            <person name="Priest M."/>
            <person name="Roberts A."/>
            <person name="Saif S."/>
            <person name="Shea T."/>
            <person name="Sisk P."/>
            <person name="Sykes S."/>
            <person name="Wortman J."/>
            <person name="Nusbaum C."/>
            <person name="Birren B."/>
        </authorList>
    </citation>
    <scope>NUCLEOTIDE SEQUENCE [LARGE SCALE GENOMIC DNA]</scope>
    <source>
        <strain evidence="3 4">90A8</strain>
    </source>
</reference>
<evidence type="ECO:0000313" key="4">
    <source>
        <dbReference type="Proteomes" id="UP000013085"/>
    </source>
</evidence>
<sequence length="309" mass="36188">MITKISTLHMPYEDWLKRRKQGIGGSDAGAICGLNPYASPMSVYHDKTTDQITDMDNEAMRQGRDLEEYVARRFMEATGLKVRKSNMMYVDCRHPFMLADVDRMIVGEDAGLECKTASAYNADKWKNEEIPPHYMIQCYHYMAVTGKRNWYIAVVILGQGFQYRKLSWDDRIIQNLIAIEDDFWNNHVVPRVIPDSDGSKACDEVLEQYFHLARKGTEVPLVGFDESLERRQEITGLIKKMEQEQKQIDQRIKLYMQENEAARSDKYRVLWANVETSRLDVNRLREERPEIYRDFLQMSTSRRFTVKSA</sequence>
<dbReference type="SUPFAM" id="SSF52980">
    <property type="entry name" value="Restriction endonuclease-like"/>
    <property type="match status" value="1"/>
</dbReference>
<comment type="caution">
    <text evidence="3">The sequence shown here is derived from an EMBL/GenBank/DDBJ whole genome shotgun (WGS) entry which is preliminary data.</text>
</comment>
<evidence type="ECO:0000259" key="2">
    <source>
        <dbReference type="Pfam" id="PF09588"/>
    </source>
</evidence>
<evidence type="ECO:0000256" key="1">
    <source>
        <dbReference type="ARBA" id="ARBA00022801"/>
    </source>
</evidence>
<dbReference type="InterPro" id="IPR011335">
    <property type="entry name" value="Restrct_endonuc-II-like"/>
</dbReference>
<proteinExistence type="predicted"/>
<organism evidence="3 4">
    <name type="scientific">[Clostridium] clostridioforme 90A8</name>
    <dbReference type="NCBI Taxonomy" id="999408"/>
    <lineage>
        <taxon>Bacteria</taxon>
        <taxon>Bacillati</taxon>
        <taxon>Bacillota</taxon>
        <taxon>Clostridia</taxon>
        <taxon>Lachnospirales</taxon>
        <taxon>Lachnospiraceae</taxon>
        <taxon>Enterocloster</taxon>
    </lineage>
</organism>
<dbReference type="GO" id="GO:0004519">
    <property type="term" value="F:endonuclease activity"/>
    <property type="evidence" value="ECO:0007669"/>
    <property type="project" value="UniProtKB-KW"/>
</dbReference>
<dbReference type="EMBL" id="AGYR01000083">
    <property type="protein sequence ID" value="ENZ05178.1"/>
    <property type="molecule type" value="Genomic_DNA"/>
</dbReference>
<keyword evidence="1" id="KW-0378">Hydrolase</keyword>
<dbReference type="GO" id="GO:0016787">
    <property type="term" value="F:hydrolase activity"/>
    <property type="evidence" value="ECO:0007669"/>
    <property type="project" value="UniProtKB-KW"/>
</dbReference>
<gene>
    <name evidence="3" type="ORF">HMPREF1090_05761</name>
</gene>
<dbReference type="InterPro" id="IPR019080">
    <property type="entry name" value="YqaJ_viral_recombinase"/>
</dbReference>
<dbReference type="Pfam" id="PF09588">
    <property type="entry name" value="YqaJ"/>
    <property type="match status" value="1"/>
</dbReference>
<dbReference type="HOGENOM" id="CLU_049574_1_1_9"/>
<dbReference type="InterPro" id="IPR011604">
    <property type="entry name" value="PDDEXK-like_dom_sf"/>
</dbReference>